<evidence type="ECO:0000313" key="2">
    <source>
        <dbReference type="EMBL" id="QZN97701.1"/>
    </source>
</evidence>
<keyword evidence="1" id="KW-0732">Signal</keyword>
<name>A0ABX9AUM7_9ENTR</name>
<proteinExistence type="predicted"/>
<feature type="chain" id="PRO_5045109045" evidence="1">
    <location>
        <begin position="26"/>
        <end position="165"/>
    </location>
</feature>
<evidence type="ECO:0000256" key="1">
    <source>
        <dbReference type="SAM" id="SignalP"/>
    </source>
</evidence>
<feature type="signal peptide" evidence="1">
    <location>
        <begin position="1"/>
        <end position="25"/>
    </location>
</feature>
<organism evidence="2 3">
    <name type="scientific">Symbiopectobacterium purcellii</name>
    <dbReference type="NCBI Taxonomy" id="2871826"/>
    <lineage>
        <taxon>Bacteria</taxon>
        <taxon>Pseudomonadati</taxon>
        <taxon>Pseudomonadota</taxon>
        <taxon>Gammaproteobacteria</taxon>
        <taxon>Enterobacterales</taxon>
        <taxon>Enterobacteriaceae</taxon>
    </lineage>
</organism>
<dbReference type="EMBL" id="CP081864">
    <property type="protein sequence ID" value="QZN97701.1"/>
    <property type="molecule type" value="Genomic_DNA"/>
</dbReference>
<gene>
    <name evidence="2" type="ORF">K6K13_10545</name>
</gene>
<dbReference type="RefSeq" id="WP_222160737.1">
    <property type="nucleotide sequence ID" value="NZ_CP081864.1"/>
</dbReference>
<dbReference type="InterPro" id="IPR035992">
    <property type="entry name" value="Ricin_B-like_lectins"/>
</dbReference>
<dbReference type="PROSITE" id="PS50231">
    <property type="entry name" value="RICIN_B_LECTIN"/>
    <property type="match status" value="1"/>
</dbReference>
<dbReference type="Proteomes" id="UP000825886">
    <property type="component" value="Chromosome"/>
</dbReference>
<dbReference type="Gene3D" id="2.80.10.50">
    <property type="match status" value="1"/>
</dbReference>
<protein>
    <submittedName>
        <fullName evidence="2">RICIN domain-containing protein</fullName>
    </submittedName>
</protein>
<evidence type="ECO:0000313" key="3">
    <source>
        <dbReference type="Proteomes" id="UP000825886"/>
    </source>
</evidence>
<sequence length="165" mass="17557">MKNAKVCSRLAVILALMASSASLMAAEKNTVSEQDLAQASVITLNATTVNGFVSIARGRNCVVLGKNDVPTLLPCPEASKTAPITTTFNIIELSHDWCLADNGIGPVVKRCDIKDPAQHWDALTAGPTHVKNIETKRCLTSVGLDKPLKLQSCTGSFAQSWALPK</sequence>
<keyword evidence="3" id="KW-1185">Reference proteome</keyword>
<dbReference type="SUPFAM" id="SSF50370">
    <property type="entry name" value="Ricin B-like lectins"/>
    <property type="match status" value="1"/>
</dbReference>
<accession>A0ABX9AUM7</accession>
<reference evidence="2 3" key="1">
    <citation type="submission" date="2021-08" db="EMBL/GenBank/DDBJ databases">
        <title>Culture and genomic analysis of Symbiopectobacterium purcellii sp. nov. gen. nov., isolated from the leafhopper Empoasca decipiens.</title>
        <authorList>
            <person name="Nadal-Jimenez P."/>
            <person name="Siozios S."/>
            <person name="Halliday N."/>
            <person name="Camara M."/>
            <person name="Hurst G.D.D."/>
        </authorList>
    </citation>
    <scope>NUCLEOTIDE SEQUENCE [LARGE SCALE GENOMIC DNA]</scope>
    <source>
        <strain evidence="2 3">SyEd1</strain>
    </source>
</reference>